<reference evidence="1 2" key="1">
    <citation type="submission" date="2024-03" db="EMBL/GenBank/DDBJ databases">
        <title>Draft genome sequence of Pseudonocardia sp. DW16-2.</title>
        <authorList>
            <person name="Duangmal K."/>
        </authorList>
    </citation>
    <scope>NUCLEOTIDE SEQUENCE [LARGE SCALE GENOMIC DNA]</scope>
    <source>
        <strain evidence="1 2">DW16-2</strain>
    </source>
</reference>
<dbReference type="RefSeq" id="WP_340295318.1">
    <property type="nucleotide sequence ID" value="NZ_JBBJUP010000030.1"/>
</dbReference>
<dbReference type="Proteomes" id="UP001364211">
    <property type="component" value="Unassembled WGS sequence"/>
</dbReference>
<organism evidence="1 2">
    <name type="scientific">Pseudonocardia spirodelae</name>
    <dbReference type="NCBI Taxonomy" id="3133431"/>
    <lineage>
        <taxon>Bacteria</taxon>
        <taxon>Bacillati</taxon>
        <taxon>Actinomycetota</taxon>
        <taxon>Actinomycetes</taxon>
        <taxon>Pseudonocardiales</taxon>
        <taxon>Pseudonocardiaceae</taxon>
        <taxon>Pseudonocardia</taxon>
    </lineage>
</organism>
<sequence length="150" mass="15486">MRTDPLSDPPTPPPDRVVLVALTSADHRTRRAAEEIGAELARHGLHPCLARAADVDSLAGVRAVVLGGAGDRPWARLAAVRFLRRHAVVLHVRPWWVFDVAPLPGGLPHPVDAPGLAPAGPVGLGGPAGWAGWAGGIAASLRPATPAAHV</sequence>
<dbReference type="EMBL" id="JBBJUP010000030">
    <property type="protein sequence ID" value="MEJ8282165.1"/>
    <property type="molecule type" value="Genomic_DNA"/>
</dbReference>
<comment type="caution">
    <text evidence="1">The sequence shown here is derived from an EMBL/GenBank/DDBJ whole genome shotgun (WGS) entry which is preliminary data.</text>
</comment>
<proteinExistence type="predicted"/>
<accession>A0ABU8TDY8</accession>
<name>A0ABU8TDY8_9PSEU</name>
<keyword evidence="2" id="KW-1185">Reference proteome</keyword>
<evidence type="ECO:0000313" key="2">
    <source>
        <dbReference type="Proteomes" id="UP001364211"/>
    </source>
</evidence>
<evidence type="ECO:0000313" key="1">
    <source>
        <dbReference type="EMBL" id="MEJ8282165.1"/>
    </source>
</evidence>
<evidence type="ECO:0008006" key="3">
    <source>
        <dbReference type="Google" id="ProtNLM"/>
    </source>
</evidence>
<gene>
    <name evidence="1" type="ORF">WJX68_24760</name>
</gene>
<protein>
    <recommendedName>
        <fullName evidence="3">Flavodoxin domain-containing protein</fullName>
    </recommendedName>
</protein>